<proteinExistence type="inferred from homology"/>
<evidence type="ECO:0000313" key="10">
    <source>
        <dbReference type="EMBL" id="CAH1257989.1"/>
    </source>
</evidence>
<dbReference type="AlphaFoldDB" id="A0A8K0EN25"/>
<keyword evidence="4" id="KW-0689">Ribosomal protein</keyword>
<accession>A0A8K0EN25</accession>
<evidence type="ECO:0000313" key="11">
    <source>
        <dbReference type="Proteomes" id="UP000838412"/>
    </source>
</evidence>
<evidence type="ECO:0000256" key="7">
    <source>
        <dbReference type="ARBA" id="ARBA00035138"/>
    </source>
</evidence>
<keyword evidence="9" id="KW-0175">Coiled coil</keyword>
<sequence length="211" mass="24975">MFPRVQGVLCRLRPIQSPGIPAAAPVVLQFVRGRKPRHVPRAPSKANYVRKLTPIDPDEHTYLKTAYNTYRTQFRAVRNMFLEEYLARKRQEEGADTAKREKEEDEEHFKLMELNRRENERMHQERLVREQREALEREQADLEMSIQNEQREQEIVEQMDELVRREKEASKHFITLDNIEEAIETALSDPKNYNFAVDRDGKIVQKTPFAG</sequence>
<evidence type="ECO:0000256" key="5">
    <source>
        <dbReference type="ARBA" id="ARBA00023128"/>
    </source>
</evidence>
<evidence type="ECO:0000256" key="1">
    <source>
        <dbReference type="ARBA" id="ARBA00004173"/>
    </source>
</evidence>
<dbReference type="PANTHER" id="PTHR21035">
    <property type="entry name" value="28S RIBOSOMAL PROTEIN S26, MITOCHONDRIAL"/>
    <property type="match status" value="1"/>
</dbReference>
<dbReference type="PANTHER" id="PTHR21035:SF2">
    <property type="entry name" value="SMALL RIBOSOMAL SUBUNIT PROTEIN MS26"/>
    <property type="match status" value="1"/>
</dbReference>
<keyword evidence="6" id="KW-0687">Ribonucleoprotein</keyword>
<feature type="coiled-coil region" evidence="9">
    <location>
        <begin position="88"/>
        <end position="168"/>
    </location>
</feature>
<keyword evidence="5" id="KW-0496">Mitochondrion</keyword>
<evidence type="ECO:0000256" key="9">
    <source>
        <dbReference type="SAM" id="Coils"/>
    </source>
</evidence>
<protein>
    <recommendedName>
        <fullName evidence="7">Small ribosomal subunit protein mS26</fullName>
    </recommendedName>
    <alternativeName>
        <fullName evidence="8">28S ribosomal protein S26, mitochondrial</fullName>
    </alternativeName>
</protein>
<dbReference type="EMBL" id="OV696688">
    <property type="protein sequence ID" value="CAH1257989.1"/>
    <property type="molecule type" value="Genomic_DNA"/>
</dbReference>
<evidence type="ECO:0000256" key="2">
    <source>
        <dbReference type="ARBA" id="ARBA00009672"/>
    </source>
</evidence>
<name>A0A8K0EN25_BRALA</name>
<organism evidence="10 11">
    <name type="scientific">Branchiostoma lanceolatum</name>
    <name type="common">Common lancelet</name>
    <name type="synonym">Amphioxus lanceolatum</name>
    <dbReference type="NCBI Taxonomy" id="7740"/>
    <lineage>
        <taxon>Eukaryota</taxon>
        <taxon>Metazoa</taxon>
        <taxon>Chordata</taxon>
        <taxon>Cephalochordata</taxon>
        <taxon>Leptocardii</taxon>
        <taxon>Amphioxiformes</taxon>
        <taxon>Branchiostomatidae</taxon>
        <taxon>Branchiostoma</taxon>
    </lineage>
</organism>
<evidence type="ECO:0000256" key="6">
    <source>
        <dbReference type="ARBA" id="ARBA00023274"/>
    </source>
</evidence>
<dbReference type="InterPro" id="IPR026140">
    <property type="entry name" value="Ribosomal_mS26"/>
</dbReference>
<comment type="similarity">
    <text evidence="2">Belongs to the mitochondrion-specific ribosomal protein mS26 family.</text>
</comment>
<keyword evidence="11" id="KW-1185">Reference proteome</keyword>
<gene>
    <name evidence="10" type="primary">MRPS26</name>
    <name evidence="10" type="ORF">BLAG_LOCUS15713</name>
</gene>
<evidence type="ECO:0000256" key="4">
    <source>
        <dbReference type="ARBA" id="ARBA00022980"/>
    </source>
</evidence>
<comment type="subcellular location">
    <subcellularLocation>
        <location evidence="1">Mitochondrion</location>
    </subcellularLocation>
</comment>
<evidence type="ECO:0000256" key="3">
    <source>
        <dbReference type="ARBA" id="ARBA00022946"/>
    </source>
</evidence>
<reference evidence="10" key="1">
    <citation type="submission" date="2022-01" db="EMBL/GenBank/DDBJ databases">
        <authorList>
            <person name="Braso-Vives M."/>
        </authorList>
    </citation>
    <scope>NUCLEOTIDE SEQUENCE</scope>
</reference>
<evidence type="ECO:0000256" key="8">
    <source>
        <dbReference type="ARBA" id="ARBA00035344"/>
    </source>
</evidence>
<dbReference type="GO" id="GO:0005763">
    <property type="term" value="C:mitochondrial small ribosomal subunit"/>
    <property type="evidence" value="ECO:0007669"/>
    <property type="project" value="InterPro"/>
</dbReference>
<keyword evidence="3" id="KW-0809">Transit peptide</keyword>
<dbReference type="OrthoDB" id="5988811at2759"/>
<dbReference type="Proteomes" id="UP000838412">
    <property type="component" value="Chromosome 3"/>
</dbReference>
<dbReference type="Pfam" id="PF14943">
    <property type="entry name" value="MRP-S26"/>
    <property type="match status" value="1"/>
</dbReference>